<dbReference type="AlphaFoldDB" id="A0AAV4TQQ9"/>
<evidence type="ECO:0000256" key="1">
    <source>
        <dbReference type="SAM" id="MobiDB-lite"/>
    </source>
</evidence>
<comment type="caution">
    <text evidence="2">The sequence shown here is derived from an EMBL/GenBank/DDBJ whole genome shotgun (WGS) entry which is preliminary data.</text>
</comment>
<name>A0AAV4TQQ9_9ARAC</name>
<evidence type="ECO:0000313" key="3">
    <source>
        <dbReference type="Proteomes" id="UP001054837"/>
    </source>
</evidence>
<keyword evidence="3" id="KW-1185">Reference proteome</keyword>
<dbReference type="EMBL" id="BPLQ01010169">
    <property type="protein sequence ID" value="GIY48913.1"/>
    <property type="molecule type" value="Genomic_DNA"/>
</dbReference>
<feature type="region of interest" description="Disordered" evidence="1">
    <location>
        <begin position="1"/>
        <end position="58"/>
    </location>
</feature>
<reference evidence="2 3" key="1">
    <citation type="submission" date="2021-06" db="EMBL/GenBank/DDBJ databases">
        <title>Caerostris darwini draft genome.</title>
        <authorList>
            <person name="Kono N."/>
            <person name="Arakawa K."/>
        </authorList>
    </citation>
    <scope>NUCLEOTIDE SEQUENCE [LARGE SCALE GENOMIC DNA]</scope>
</reference>
<evidence type="ECO:0000313" key="2">
    <source>
        <dbReference type="EMBL" id="GIY48913.1"/>
    </source>
</evidence>
<feature type="compositionally biased region" description="Basic and acidic residues" evidence="1">
    <location>
        <begin position="33"/>
        <end position="55"/>
    </location>
</feature>
<dbReference type="Proteomes" id="UP001054837">
    <property type="component" value="Unassembled WGS sequence"/>
</dbReference>
<accession>A0AAV4TQQ9</accession>
<organism evidence="2 3">
    <name type="scientific">Caerostris darwini</name>
    <dbReference type="NCBI Taxonomy" id="1538125"/>
    <lineage>
        <taxon>Eukaryota</taxon>
        <taxon>Metazoa</taxon>
        <taxon>Ecdysozoa</taxon>
        <taxon>Arthropoda</taxon>
        <taxon>Chelicerata</taxon>
        <taxon>Arachnida</taxon>
        <taxon>Araneae</taxon>
        <taxon>Araneomorphae</taxon>
        <taxon>Entelegynae</taxon>
        <taxon>Araneoidea</taxon>
        <taxon>Araneidae</taxon>
        <taxon>Caerostris</taxon>
    </lineage>
</organism>
<sequence length="89" mass="9734">MRFPPSRVVRKRDFLDIAPDPGNAPAKSARASNGERYHERHLSSPDRLSTKRREPSCQLPTTAELSAAIGLLGRCSGFAGQCEPDQRSG</sequence>
<gene>
    <name evidence="2" type="ORF">CDAR_109291</name>
</gene>
<proteinExistence type="predicted"/>
<protein>
    <submittedName>
        <fullName evidence="2">Uncharacterized protein</fullName>
    </submittedName>
</protein>